<keyword evidence="3" id="KW-1185">Reference proteome</keyword>
<sequence>MPESNPYSTLTVNGSADEFAPSPTVNTPRTPSEVEAEKAMAKERERRFMADTSAWWTSLNIYGDENNIIAADRKESAVVKIAAFEEVFEAKKKEKGGSGGTRRGRK</sequence>
<dbReference type="OrthoDB" id="3599983at2759"/>
<feature type="region of interest" description="Disordered" evidence="1">
    <location>
        <begin position="1"/>
        <end position="34"/>
    </location>
</feature>
<proteinExistence type="predicted"/>
<feature type="compositionally biased region" description="Polar residues" evidence="1">
    <location>
        <begin position="1"/>
        <end position="14"/>
    </location>
</feature>
<evidence type="ECO:0000256" key="1">
    <source>
        <dbReference type="SAM" id="MobiDB-lite"/>
    </source>
</evidence>
<gene>
    <name evidence="2" type="ORF">IFR04_005566</name>
</gene>
<dbReference type="Proteomes" id="UP000664132">
    <property type="component" value="Unassembled WGS sequence"/>
</dbReference>
<protein>
    <submittedName>
        <fullName evidence="2">Uncharacterized protein</fullName>
    </submittedName>
</protein>
<evidence type="ECO:0000313" key="2">
    <source>
        <dbReference type="EMBL" id="KAG4421264.1"/>
    </source>
</evidence>
<evidence type="ECO:0000313" key="3">
    <source>
        <dbReference type="Proteomes" id="UP000664132"/>
    </source>
</evidence>
<dbReference type="AlphaFoldDB" id="A0A8H7TGP2"/>
<accession>A0A8H7TGP2</accession>
<dbReference type="EMBL" id="JAFJYH010000068">
    <property type="protein sequence ID" value="KAG4421264.1"/>
    <property type="molecule type" value="Genomic_DNA"/>
</dbReference>
<name>A0A8H7TGP2_9HELO</name>
<comment type="caution">
    <text evidence="2">The sequence shown here is derived from an EMBL/GenBank/DDBJ whole genome shotgun (WGS) entry which is preliminary data.</text>
</comment>
<reference evidence="2" key="1">
    <citation type="submission" date="2021-02" db="EMBL/GenBank/DDBJ databases">
        <title>Genome sequence Cadophora malorum strain M34.</title>
        <authorList>
            <person name="Stefanovic E."/>
            <person name="Vu D."/>
            <person name="Scully C."/>
            <person name="Dijksterhuis J."/>
            <person name="Roader J."/>
            <person name="Houbraken J."/>
        </authorList>
    </citation>
    <scope>NUCLEOTIDE SEQUENCE</scope>
    <source>
        <strain evidence="2">M34</strain>
    </source>
</reference>
<organism evidence="2 3">
    <name type="scientific">Cadophora malorum</name>
    <dbReference type="NCBI Taxonomy" id="108018"/>
    <lineage>
        <taxon>Eukaryota</taxon>
        <taxon>Fungi</taxon>
        <taxon>Dikarya</taxon>
        <taxon>Ascomycota</taxon>
        <taxon>Pezizomycotina</taxon>
        <taxon>Leotiomycetes</taxon>
        <taxon>Helotiales</taxon>
        <taxon>Ploettnerulaceae</taxon>
        <taxon>Cadophora</taxon>
    </lineage>
</organism>